<evidence type="ECO:0000313" key="1">
    <source>
        <dbReference type="EMBL" id="PUD98280.1"/>
    </source>
</evidence>
<sequence>MMHDEREDPNRSPVERFGDGCSCSQAIVASHADRYGLDQRLALRIASGLGGGLGRAGGTCGALTGAALVLGLELGTEDIADKAAKERTYRAVRELQDRFAARHGTTQCRQLLGCDISDPAGYQLAREQGLFLSACPTFVASAAALLDELLDGTTR</sequence>
<dbReference type="Proteomes" id="UP000250928">
    <property type="component" value="Unassembled WGS sequence"/>
</dbReference>
<dbReference type="InterPro" id="IPR010181">
    <property type="entry name" value="CGCAxxGCC_motif"/>
</dbReference>
<dbReference type="EMBL" id="PQCO01000313">
    <property type="protein sequence ID" value="PUD98280.1"/>
    <property type="molecule type" value="Genomic_DNA"/>
</dbReference>
<dbReference type="NCBIfam" id="TIGR01909">
    <property type="entry name" value="C_GCAxxG_C_C"/>
    <property type="match status" value="1"/>
</dbReference>
<comment type="caution">
    <text evidence="1">The sequence shown here is derived from an EMBL/GenBank/DDBJ whole genome shotgun (WGS) entry which is preliminary data.</text>
</comment>
<accession>A0A6N4DIR5</accession>
<evidence type="ECO:0000313" key="2">
    <source>
        <dbReference type="Proteomes" id="UP000250928"/>
    </source>
</evidence>
<proteinExistence type="predicted"/>
<organism evidence="1 2">
    <name type="scientific">Candidatus Sedimenticola endophacoides</name>
    <dbReference type="NCBI Taxonomy" id="2548426"/>
    <lineage>
        <taxon>Bacteria</taxon>
        <taxon>Pseudomonadati</taxon>
        <taxon>Pseudomonadota</taxon>
        <taxon>Gammaproteobacteria</taxon>
        <taxon>Chromatiales</taxon>
        <taxon>Sedimenticolaceae</taxon>
        <taxon>Sedimenticola</taxon>
    </lineage>
</organism>
<dbReference type="Pfam" id="PF09719">
    <property type="entry name" value="C_GCAxxG_C_C"/>
    <property type="match status" value="1"/>
</dbReference>
<protein>
    <recommendedName>
        <fullName evidence="3">C_GCAxxG_C_C family protein</fullName>
    </recommendedName>
</protein>
<reference evidence="1 2" key="1">
    <citation type="submission" date="2018-01" db="EMBL/GenBank/DDBJ databases">
        <title>Novel co-symbiosis in the lucinid bivalve Phacoides pectinatus.</title>
        <authorList>
            <person name="Lim S.J."/>
            <person name="Davis B.G."/>
            <person name="Gill D.E."/>
            <person name="Engel A.S."/>
            <person name="Anderson L.C."/>
            <person name="Campbell B.J."/>
        </authorList>
    </citation>
    <scope>NUCLEOTIDE SEQUENCE [LARGE SCALE GENOMIC DNA]</scope>
    <source>
        <strain evidence="1">N3_P5</strain>
    </source>
</reference>
<gene>
    <name evidence="1" type="ORF">C3L24_13055</name>
</gene>
<evidence type="ECO:0008006" key="3">
    <source>
        <dbReference type="Google" id="ProtNLM"/>
    </source>
</evidence>
<name>A0A6N4DIR5_9GAMM</name>
<dbReference type="AlphaFoldDB" id="A0A6N4DIR5"/>